<proteinExistence type="predicted"/>
<dbReference type="Proteomes" id="UP000700732">
    <property type="component" value="Unassembled WGS sequence"/>
</dbReference>
<organism evidence="1 2">
    <name type="scientific">Spirosoma utsteinense</name>
    <dbReference type="NCBI Taxonomy" id="2585773"/>
    <lineage>
        <taxon>Bacteria</taxon>
        <taxon>Pseudomonadati</taxon>
        <taxon>Bacteroidota</taxon>
        <taxon>Cytophagia</taxon>
        <taxon>Cytophagales</taxon>
        <taxon>Cytophagaceae</taxon>
        <taxon>Spirosoma</taxon>
    </lineage>
</organism>
<keyword evidence="2" id="KW-1185">Reference proteome</keyword>
<protein>
    <submittedName>
        <fullName evidence="1">Uncharacterized protein</fullName>
    </submittedName>
</protein>
<name>A0ABR6WDY3_9BACT</name>
<accession>A0ABR6WDY3</accession>
<evidence type="ECO:0000313" key="1">
    <source>
        <dbReference type="EMBL" id="MBC3794765.1"/>
    </source>
</evidence>
<reference evidence="1 2" key="1">
    <citation type="submission" date="2019-06" db="EMBL/GenBank/DDBJ databases">
        <title>Spirosoma utsteinense sp. nov. isolated from Antarctic ice-free soils.</title>
        <authorList>
            <person name="Tahon G."/>
        </authorList>
    </citation>
    <scope>NUCLEOTIDE SEQUENCE [LARGE SCALE GENOMIC DNA]</scope>
    <source>
        <strain evidence="1 2">LMG 31447</strain>
    </source>
</reference>
<gene>
    <name evidence="1" type="ORF">FH603_5297</name>
</gene>
<comment type="caution">
    <text evidence="1">The sequence shown here is derived from an EMBL/GenBank/DDBJ whole genome shotgun (WGS) entry which is preliminary data.</text>
</comment>
<dbReference type="EMBL" id="VFIA01000057">
    <property type="protein sequence ID" value="MBC3794765.1"/>
    <property type="molecule type" value="Genomic_DNA"/>
</dbReference>
<sequence>MANLIDAYPFRPRQSLAYLPRVIGRQIKLLKNITAGVS</sequence>
<evidence type="ECO:0000313" key="2">
    <source>
        <dbReference type="Proteomes" id="UP000700732"/>
    </source>
</evidence>